<keyword evidence="11" id="KW-0472">Membrane</keyword>
<evidence type="ECO:0000256" key="8">
    <source>
        <dbReference type="ARBA" id="ARBA00022777"/>
    </source>
</evidence>
<dbReference type="PANTHER" id="PTHR41523:SF8">
    <property type="entry name" value="ETHYLENE RESPONSE SENSOR PROTEIN"/>
    <property type="match status" value="1"/>
</dbReference>
<evidence type="ECO:0000256" key="2">
    <source>
        <dbReference type="ARBA" id="ARBA00004370"/>
    </source>
</evidence>
<evidence type="ECO:0000256" key="3">
    <source>
        <dbReference type="ARBA" id="ARBA00012438"/>
    </source>
</evidence>
<dbReference type="EMBL" id="CABFWF030000015">
    <property type="protein sequence ID" value="CAD7051283.1"/>
    <property type="molecule type" value="Genomic_DNA"/>
</dbReference>
<dbReference type="Gene3D" id="3.30.565.10">
    <property type="entry name" value="Histidine kinase-like ATPase, C-terminal domain"/>
    <property type="match status" value="1"/>
</dbReference>
<protein>
    <recommendedName>
        <fullName evidence="3">histidine kinase</fullName>
        <ecNumber evidence="3">2.7.13.3</ecNumber>
    </recommendedName>
</protein>
<dbReference type="Proteomes" id="UP000606921">
    <property type="component" value="Unassembled WGS sequence"/>
</dbReference>
<reference evidence="13 14" key="1">
    <citation type="submission" date="2020-11" db="EMBL/GenBank/DDBJ databases">
        <authorList>
            <person name="Lassalle F."/>
        </authorList>
    </citation>
    <scope>NUCLEOTIDE SEQUENCE [LARGE SCALE GENOMIC DNA]</scope>
    <source>
        <strain evidence="13 14">JC140</strain>
    </source>
</reference>
<dbReference type="GO" id="GO:0016301">
    <property type="term" value="F:kinase activity"/>
    <property type="evidence" value="ECO:0007669"/>
    <property type="project" value="UniProtKB-KW"/>
</dbReference>
<feature type="domain" description="CHASE" evidence="12">
    <location>
        <begin position="109"/>
        <end position="209"/>
    </location>
</feature>
<evidence type="ECO:0000256" key="10">
    <source>
        <dbReference type="ARBA" id="ARBA00022989"/>
    </source>
</evidence>
<keyword evidence="9" id="KW-0067">ATP-binding</keyword>
<evidence type="ECO:0000313" key="14">
    <source>
        <dbReference type="Proteomes" id="UP000606921"/>
    </source>
</evidence>
<sequence>MLLSIVAATAVEQSHNRQIARELAAIATRIEGRIETQTALLSSLRGFLSATGYRIDPPAIRRFLGLSDQNGLTAGMQGVGIALHQKADDVAPAEAILKDAYGQGRGVWPETDQPDRFPIVLLEPADERNRAAYGYDMYAEPVRREAMDRAWRSGEAAATAPVELVQEITADKQIGFLIYLPVIRDDGTIHSLVYAPYRIGDMMHEVLTQPSDLGVTARVVDTATGVVMLEPDKDLAFSASYPILMADREWRVDLAYRDRAATFNQASFLLLVGGGLVAVLLQWLLQQREQRIQAELDAAREVRRSAELRGLLLEETRHRLKNSVARISAIARLTARQVETKEDFLTLFERQLHALAAAQDLLNPALGGGVDLRALLDAELASVGGNREAIVVEGQPVRLDSNQAQALGLILHELLTNSLKYGALSQEQGLLTVRWTVLERVRMEWIETGARPADAQASGFGTRLIDTLVTRQLGGRLSRRPAEDGMRIDIDWPPAAR</sequence>
<keyword evidence="10" id="KW-1133">Transmembrane helix</keyword>
<gene>
    <name evidence="13" type="ORF">REJC140_01706</name>
</gene>
<evidence type="ECO:0000256" key="11">
    <source>
        <dbReference type="ARBA" id="ARBA00023136"/>
    </source>
</evidence>
<dbReference type="PROSITE" id="PS50839">
    <property type="entry name" value="CHASE"/>
    <property type="match status" value="1"/>
</dbReference>
<dbReference type="EC" id="2.7.13.3" evidence="3"/>
<evidence type="ECO:0000256" key="5">
    <source>
        <dbReference type="ARBA" id="ARBA00022679"/>
    </source>
</evidence>
<dbReference type="InterPro" id="IPR042240">
    <property type="entry name" value="CHASE_sf"/>
</dbReference>
<dbReference type="InterPro" id="IPR011102">
    <property type="entry name" value="Sig_transdc_His_kinase_HWE"/>
</dbReference>
<dbReference type="Gene3D" id="3.30.450.350">
    <property type="entry name" value="CHASE domain"/>
    <property type="match status" value="1"/>
</dbReference>
<evidence type="ECO:0000256" key="1">
    <source>
        <dbReference type="ARBA" id="ARBA00000085"/>
    </source>
</evidence>
<dbReference type="SUPFAM" id="SSF55874">
    <property type="entry name" value="ATPase domain of HSP90 chaperone/DNA topoisomerase II/histidine kinase"/>
    <property type="match status" value="1"/>
</dbReference>
<keyword evidence="8 13" id="KW-0418">Kinase</keyword>
<name>A0ABM8PVT6_9HYPH</name>
<evidence type="ECO:0000256" key="4">
    <source>
        <dbReference type="ARBA" id="ARBA00022553"/>
    </source>
</evidence>
<evidence type="ECO:0000256" key="9">
    <source>
        <dbReference type="ARBA" id="ARBA00022840"/>
    </source>
</evidence>
<proteinExistence type="predicted"/>
<dbReference type="Pfam" id="PF03924">
    <property type="entry name" value="CHASE"/>
    <property type="match status" value="1"/>
</dbReference>
<evidence type="ECO:0000256" key="7">
    <source>
        <dbReference type="ARBA" id="ARBA00022741"/>
    </source>
</evidence>
<accession>A0ABM8PVT6</accession>
<keyword evidence="6" id="KW-0812">Transmembrane</keyword>
<dbReference type="RefSeq" id="WP_185928041.1">
    <property type="nucleotide sequence ID" value="NZ_CABFWF030000015.1"/>
</dbReference>
<dbReference type="Pfam" id="PF07536">
    <property type="entry name" value="HWE_HK"/>
    <property type="match status" value="1"/>
</dbReference>
<keyword evidence="4" id="KW-0597">Phosphoprotein</keyword>
<dbReference type="InterPro" id="IPR036890">
    <property type="entry name" value="HATPase_C_sf"/>
</dbReference>
<comment type="caution">
    <text evidence="13">The sequence shown here is derived from an EMBL/GenBank/DDBJ whole genome shotgun (WGS) entry which is preliminary data.</text>
</comment>
<evidence type="ECO:0000313" key="13">
    <source>
        <dbReference type="EMBL" id="CAD7051283.1"/>
    </source>
</evidence>
<dbReference type="SMART" id="SM01079">
    <property type="entry name" value="CHASE"/>
    <property type="match status" value="1"/>
</dbReference>
<dbReference type="SMART" id="SM00911">
    <property type="entry name" value="HWE_HK"/>
    <property type="match status" value="1"/>
</dbReference>
<organism evidence="13 14">
    <name type="scientific">Pseudorhizobium endolithicum</name>
    <dbReference type="NCBI Taxonomy" id="1191678"/>
    <lineage>
        <taxon>Bacteria</taxon>
        <taxon>Pseudomonadati</taxon>
        <taxon>Pseudomonadota</taxon>
        <taxon>Alphaproteobacteria</taxon>
        <taxon>Hyphomicrobiales</taxon>
        <taxon>Rhizobiaceae</taxon>
        <taxon>Rhizobium/Agrobacterium group</taxon>
        <taxon>Pseudorhizobium</taxon>
    </lineage>
</organism>
<keyword evidence="5" id="KW-0808">Transferase</keyword>
<dbReference type="PANTHER" id="PTHR41523">
    <property type="entry name" value="TWO-COMPONENT SYSTEM SENSOR PROTEIN"/>
    <property type="match status" value="1"/>
</dbReference>
<comment type="subcellular location">
    <subcellularLocation>
        <location evidence="2">Membrane</location>
    </subcellularLocation>
</comment>
<keyword evidence="14" id="KW-1185">Reference proteome</keyword>
<keyword evidence="7" id="KW-0547">Nucleotide-binding</keyword>
<evidence type="ECO:0000256" key="6">
    <source>
        <dbReference type="ARBA" id="ARBA00022692"/>
    </source>
</evidence>
<dbReference type="InterPro" id="IPR006189">
    <property type="entry name" value="CHASE_dom"/>
</dbReference>
<evidence type="ECO:0000259" key="12">
    <source>
        <dbReference type="PROSITE" id="PS50839"/>
    </source>
</evidence>
<comment type="catalytic activity">
    <reaction evidence="1">
        <text>ATP + protein L-histidine = ADP + protein N-phospho-L-histidine.</text>
        <dbReference type="EC" id="2.7.13.3"/>
    </reaction>
</comment>